<dbReference type="NCBIfam" id="NF006605">
    <property type="entry name" value="PRK09162.1"/>
    <property type="match status" value="1"/>
</dbReference>
<keyword evidence="5" id="KW-0808">Transferase</keyword>
<dbReference type="Pfam" id="PF00156">
    <property type="entry name" value="Pribosyltran"/>
    <property type="match status" value="1"/>
</dbReference>
<sequence>MTPEAARKILAEAELICSAENSALAVRRVASEITARLTNANPLVLAVMGGAVVFAGQLLSLLPFPLDFDYLQVSRYRDNTTGGQLSWVVEPSSTVAGRCVLVVDDILDEGITLAEICHRLFALGAAEVLTAVFADKQSDCSKPIAADFVGITVPDRYVFGFGMDIKGAWRNLPAVYALKRE</sequence>
<feature type="transmembrane region" description="Helical" evidence="3">
    <location>
        <begin position="43"/>
        <end position="66"/>
    </location>
</feature>
<dbReference type="KEGG" id="rbu:PG1C_04505"/>
<comment type="catalytic activity">
    <reaction evidence="2">
        <text>IMP + diphosphate = hypoxanthine + 5-phospho-alpha-D-ribose 1-diphosphate</text>
        <dbReference type="Rhea" id="RHEA:17973"/>
        <dbReference type="ChEBI" id="CHEBI:17368"/>
        <dbReference type="ChEBI" id="CHEBI:33019"/>
        <dbReference type="ChEBI" id="CHEBI:58017"/>
        <dbReference type="ChEBI" id="CHEBI:58053"/>
        <dbReference type="EC" id="2.4.2.8"/>
    </reaction>
    <physiologicalReaction direction="right-to-left" evidence="2">
        <dbReference type="Rhea" id="RHEA:17975"/>
    </physiologicalReaction>
</comment>
<dbReference type="GO" id="GO:0006178">
    <property type="term" value="P:guanine salvage"/>
    <property type="evidence" value="ECO:0007669"/>
    <property type="project" value="TreeGrafter"/>
</dbReference>
<dbReference type="SUPFAM" id="SSF53271">
    <property type="entry name" value="PRTase-like"/>
    <property type="match status" value="1"/>
</dbReference>
<keyword evidence="3" id="KW-0472">Membrane</keyword>
<dbReference type="AlphaFoldDB" id="A0A0C5J8F0"/>
<dbReference type="GO" id="GO:0005829">
    <property type="term" value="C:cytosol"/>
    <property type="evidence" value="ECO:0007669"/>
    <property type="project" value="TreeGrafter"/>
</dbReference>
<dbReference type="STRING" id="1565605.PG1C_04505"/>
<dbReference type="RefSeq" id="WP_202636228.1">
    <property type="nucleotide sequence ID" value="NZ_CP010554.1"/>
</dbReference>
<keyword evidence="6" id="KW-1185">Reference proteome</keyword>
<dbReference type="InterPro" id="IPR029057">
    <property type="entry name" value="PRTase-like"/>
</dbReference>
<dbReference type="GO" id="GO:0046100">
    <property type="term" value="P:hypoxanthine metabolic process"/>
    <property type="evidence" value="ECO:0007669"/>
    <property type="project" value="TreeGrafter"/>
</dbReference>
<evidence type="ECO:0000256" key="1">
    <source>
        <dbReference type="ARBA" id="ARBA00048811"/>
    </source>
</evidence>
<dbReference type="Gene3D" id="3.40.50.2020">
    <property type="match status" value="1"/>
</dbReference>
<feature type="domain" description="Phosphoribosyltransferase" evidence="4">
    <location>
        <begin position="19"/>
        <end position="164"/>
    </location>
</feature>
<dbReference type="GO" id="GO:0004422">
    <property type="term" value="F:hypoxanthine phosphoribosyltransferase activity"/>
    <property type="evidence" value="ECO:0007669"/>
    <property type="project" value="TreeGrafter"/>
</dbReference>
<comment type="catalytic activity">
    <reaction evidence="1">
        <text>GMP + diphosphate = guanine + 5-phospho-alpha-D-ribose 1-diphosphate</text>
        <dbReference type="Rhea" id="RHEA:25424"/>
        <dbReference type="ChEBI" id="CHEBI:16235"/>
        <dbReference type="ChEBI" id="CHEBI:33019"/>
        <dbReference type="ChEBI" id="CHEBI:58017"/>
        <dbReference type="ChEBI" id="CHEBI:58115"/>
        <dbReference type="EC" id="2.4.2.8"/>
    </reaction>
    <physiologicalReaction direction="right-to-left" evidence="1">
        <dbReference type="Rhea" id="RHEA:25426"/>
    </physiologicalReaction>
</comment>
<dbReference type="GO" id="GO:0000287">
    <property type="term" value="F:magnesium ion binding"/>
    <property type="evidence" value="ECO:0007669"/>
    <property type="project" value="TreeGrafter"/>
</dbReference>
<evidence type="ECO:0000313" key="6">
    <source>
        <dbReference type="Proteomes" id="UP000061603"/>
    </source>
</evidence>
<proteinExistence type="predicted"/>
<keyword evidence="3" id="KW-1133">Transmembrane helix</keyword>
<dbReference type="HOGENOM" id="CLU_073615_2_0_4"/>
<evidence type="ECO:0000256" key="2">
    <source>
        <dbReference type="ARBA" id="ARBA00049402"/>
    </source>
</evidence>
<dbReference type="GO" id="GO:0032264">
    <property type="term" value="P:IMP salvage"/>
    <property type="evidence" value="ECO:0007669"/>
    <property type="project" value="TreeGrafter"/>
</dbReference>
<dbReference type="EMBL" id="CP010554">
    <property type="protein sequence ID" value="AJP47929.1"/>
    <property type="molecule type" value="Genomic_DNA"/>
</dbReference>
<organism evidence="5 6">
    <name type="scientific">Rugosibacter aromaticivorans</name>
    <dbReference type="NCBI Taxonomy" id="1565605"/>
    <lineage>
        <taxon>Bacteria</taxon>
        <taxon>Pseudomonadati</taxon>
        <taxon>Pseudomonadota</taxon>
        <taxon>Betaproteobacteria</taxon>
        <taxon>Nitrosomonadales</taxon>
        <taxon>Sterolibacteriaceae</taxon>
        <taxon>Rugosibacter</taxon>
    </lineage>
</organism>
<evidence type="ECO:0000313" key="5">
    <source>
        <dbReference type="EMBL" id="AJP47929.1"/>
    </source>
</evidence>
<dbReference type="CDD" id="cd06223">
    <property type="entry name" value="PRTases_typeI"/>
    <property type="match status" value="1"/>
</dbReference>
<evidence type="ECO:0000259" key="4">
    <source>
        <dbReference type="Pfam" id="PF00156"/>
    </source>
</evidence>
<accession>A0A0C5J8F0</accession>
<evidence type="ECO:0000256" key="3">
    <source>
        <dbReference type="SAM" id="Phobius"/>
    </source>
</evidence>
<dbReference type="PATRIC" id="fig|1565605.3.peg.948"/>
<protein>
    <submittedName>
        <fullName evidence="5">Hypoxanthine phosphoribosyltransferase</fullName>
    </submittedName>
</protein>
<keyword evidence="5" id="KW-0328">Glycosyltransferase</keyword>
<reference evidence="5 6" key="1">
    <citation type="journal article" date="2015" name="Genome Announc.">
        <title>Complete Genome Sequence of a Novel Bacterium within the Family Rhodocyclaceae That Degrades Polycyclic Aromatic Hydrocarbons.</title>
        <authorList>
            <person name="Singleton D.R."/>
            <person name="Dickey A.N."/>
            <person name="Scholl E.H."/>
            <person name="Wright F.A."/>
            <person name="Aitken M.D."/>
        </authorList>
    </citation>
    <scope>NUCLEOTIDE SEQUENCE [LARGE SCALE GENOMIC DNA]</scope>
    <source>
        <strain evidence="6">PG1-Ca6</strain>
    </source>
</reference>
<keyword evidence="3" id="KW-0812">Transmembrane</keyword>
<dbReference type="PANTHER" id="PTHR43340">
    <property type="entry name" value="HYPOXANTHINE-GUANINE PHOSPHORIBOSYLTRANSFERASE"/>
    <property type="match status" value="1"/>
</dbReference>
<dbReference type="Proteomes" id="UP000061603">
    <property type="component" value="Chromosome"/>
</dbReference>
<name>A0A0C5J8F0_9PROT</name>
<gene>
    <name evidence="5" type="ORF">PG1C_04505</name>
</gene>
<dbReference type="InterPro" id="IPR050408">
    <property type="entry name" value="HGPRT"/>
</dbReference>
<dbReference type="PANTHER" id="PTHR43340:SF1">
    <property type="entry name" value="HYPOXANTHINE PHOSPHORIBOSYLTRANSFERASE"/>
    <property type="match status" value="1"/>
</dbReference>
<dbReference type="GO" id="GO:0032263">
    <property type="term" value="P:GMP salvage"/>
    <property type="evidence" value="ECO:0007669"/>
    <property type="project" value="TreeGrafter"/>
</dbReference>
<dbReference type="InterPro" id="IPR000836">
    <property type="entry name" value="PRTase_dom"/>
</dbReference>